<dbReference type="InterPro" id="IPR027370">
    <property type="entry name" value="Znf-RING_euk"/>
</dbReference>
<keyword evidence="2 4" id="KW-0863">Zinc-finger</keyword>
<evidence type="ECO:0000256" key="1">
    <source>
        <dbReference type="ARBA" id="ARBA00022723"/>
    </source>
</evidence>
<proteinExistence type="predicted"/>
<name>A0AAV9J5Q9_9PEZI</name>
<dbReference type="Proteomes" id="UP001324427">
    <property type="component" value="Unassembled WGS sequence"/>
</dbReference>
<evidence type="ECO:0000313" key="7">
    <source>
        <dbReference type="Proteomes" id="UP001324427"/>
    </source>
</evidence>
<keyword evidence="1" id="KW-0479">Metal-binding</keyword>
<protein>
    <recommendedName>
        <fullName evidence="5">RING-type domain-containing protein</fullName>
    </recommendedName>
</protein>
<dbReference type="EMBL" id="JAVFHQ010000070">
    <property type="protein sequence ID" value="KAK4540317.1"/>
    <property type="molecule type" value="Genomic_DNA"/>
</dbReference>
<feature type="domain" description="RING-type" evidence="5">
    <location>
        <begin position="26"/>
        <end position="68"/>
    </location>
</feature>
<sequence length="290" mass="32505">MAAPGSCDHFVETGIVPLLHSSSSTCWICTRVLDAERIPSQIHCGHVFCKGCIEAWAKTGHSRCPEKRCRQRLIFPSVEVELAKHPDLISKVVSDFREEMSMGRADRVGRELRYNIQEAYTAAQFFAEYHRGKVSLPAEDFGISIDMNAIDAHLVAIGNIAPVMAWEVGKPYTSRQTDTMPSILEAIHVVFQRLSRQQIHSNHEDMRLARMLKASVAEELAKQGVDLHECGFTADGSSPGNRERDFNMLLNYMLLVAHQSLLSKPLPPIGSAYTERAGKRAKLFMTNVRR</sequence>
<dbReference type="PROSITE" id="PS00518">
    <property type="entry name" value="ZF_RING_1"/>
    <property type="match status" value="1"/>
</dbReference>
<comment type="caution">
    <text evidence="6">The sequence shown here is derived from an EMBL/GenBank/DDBJ whole genome shotgun (WGS) entry which is preliminary data.</text>
</comment>
<evidence type="ECO:0000259" key="5">
    <source>
        <dbReference type="PROSITE" id="PS50089"/>
    </source>
</evidence>
<dbReference type="Pfam" id="PF13445">
    <property type="entry name" value="zf-RING_UBOX"/>
    <property type="match status" value="1"/>
</dbReference>
<dbReference type="InterPro" id="IPR017907">
    <property type="entry name" value="Znf_RING_CS"/>
</dbReference>
<dbReference type="PROSITE" id="PS50089">
    <property type="entry name" value="ZF_RING_2"/>
    <property type="match status" value="1"/>
</dbReference>
<keyword evidence="3" id="KW-0862">Zinc</keyword>
<evidence type="ECO:0000313" key="6">
    <source>
        <dbReference type="EMBL" id="KAK4540317.1"/>
    </source>
</evidence>
<dbReference type="Gene3D" id="3.30.40.10">
    <property type="entry name" value="Zinc/RING finger domain, C3HC4 (zinc finger)"/>
    <property type="match status" value="1"/>
</dbReference>
<dbReference type="GO" id="GO:0008270">
    <property type="term" value="F:zinc ion binding"/>
    <property type="evidence" value="ECO:0007669"/>
    <property type="project" value="UniProtKB-KW"/>
</dbReference>
<evidence type="ECO:0000256" key="4">
    <source>
        <dbReference type="PROSITE-ProRule" id="PRU00175"/>
    </source>
</evidence>
<accession>A0AAV9J5Q9</accession>
<reference evidence="6 7" key="1">
    <citation type="submission" date="2021-11" db="EMBL/GenBank/DDBJ databases">
        <title>Black yeast isolated from Biological Soil Crust.</title>
        <authorList>
            <person name="Kurbessoian T."/>
        </authorList>
    </citation>
    <scope>NUCLEOTIDE SEQUENCE [LARGE SCALE GENOMIC DNA]</scope>
    <source>
        <strain evidence="6 7">CCFEE 5522</strain>
    </source>
</reference>
<keyword evidence="7" id="KW-1185">Reference proteome</keyword>
<dbReference type="InterPro" id="IPR013083">
    <property type="entry name" value="Znf_RING/FYVE/PHD"/>
</dbReference>
<dbReference type="InterPro" id="IPR001841">
    <property type="entry name" value="Znf_RING"/>
</dbReference>
<gene>
    <name evidence="6" type="ORF">LTR36_009629</name>
</gene>
<dbReference type="AlphaFoldDB" id="A0AAV9J5Q9"/>
<dbReference type="SUPFAM" id="SSF57850">
    <property type="entry name" value="RING/U-box"/>
    <property type="match status" value="1"/>
</dbReference>
<evidence type="ECO:0000256" key="2">
    <source>
        <dbReference type="ARBA" id="ARBA00022771"/>
    </source>
</evidence>
<organism evidence="6 7">
    <name type="scientific">Oleoguttula mirabilis</name>
    <dbReference type="NCBI Taxonomy" id="1507867"/>
    <lineage>
        <taxon>Eukaryota</taxon>
        <taxon>Fungi</taxon>
        <taxon>Dikarya</taxon>
        <taxon>Ascomycota</taxon>
        <taxon>Pezizomycotina</taxon>
        <taxon>Dothideomycetes</taxon>
        <taxon>Dothideomycetidae</taxon>
        <taxon>Mycosphaerellales</taxon>
        <taxon>Teratosphaeriaceae</taxon>
        <taxon>Oleoguttula</taxon>
    </lineage>
</organism>
<evidence type="ECO:0000256" key="3">
    <source>
        <dbReference type="ARBA" id="ARBA00022833"/>
    </source>
</evidence>